<dbReference type="PANTHER" id="PTHR11067:SF9">
    <property type="entry name" value="INOSINE TRIPHOSPHATE PYROPHOSPHATASE"/>
    <property type="match status" value="1"/>
</dbReference>
<evidence type="ECO:0000256" key="7">
    <source>
        <dbReference type="ARBA" id="ARBA00023080"/>
    </source>
</evidence>
<feature type="binding site" evidence="10">
    <location>
        <position position="49"/>
    </location>
    <ligand>
        <name>Mg(2+)</name>
        <dbReference type="ChEBI" id="CHEBI:18420"/>
    </ligand>
</feature>
<organism evidence="12 13">
    <name type="scientific">Anoxybacillus flavithermus (strain DSM 21510 / WK1)</name>
    <dbReference type="NCBI Taxonomy" id="491915"/>
    <lineage>
        <taxon>Bacteria</taxon>
        <taxon>Bacillati</taxon>
        <taxon>Bacillota</taxon>
        <taxon>Bacilli</taxon>
        <taxon>Bacillales</taxon>
        <taxon>Anoxybacillaceae</taxon>
        <taxon>Anoxybacillus</taxon>
    </lineage>
</organism>
<evidence type="ECO:0000256" key="10">
    <source>
        <dbReference type="HAMAP-Rule" id="MF_01405"/>
    </source>
</evidence>
<dbReference type="GO" id="GO:0009146">
    <property type="term" value="P:purine nucleoside triphosphate catabolic process"/>
    <property type="evidence" value="ECO:0007669"/>
    <property type="project" value="UniProtKB-UniRule"/>
</dbReference>
<comment type="function">
    <text evidence="10">Pyrophosphatase that catalyzes the hydrolysis of nucleoside triphosphates to their monophosphate derivatives, with a high preference for the non-canonical purine nucleotides XTP (xanthosine triphosphate), dITP (deoxyinosine triphosphate) and ITP. Seems to function as a house-cleaning enzyme that removes non-canonical purine nucleotides from the nucleotide pool, thus preventing their incorporation into DNA/RNA and avoiding chromosomal lesions.</text>
</comment>
<name>B7GH13_ANOFW</name>
<dbReference type="GO" id="GO:0000166">
    <property type="term" value="F:nucleotide binding"/>
    <property type="evidence" value="ECO:0007669"/>
    <property type="project" value="UniProtKB-KW"/>
</dbReference>
<evidence type="ECO:0000256" key="5">
    <source>
        <dbReference type="ARBA" id="ARBA00022801"/>
    </source>
</evidence>
<evidence type="ECO:0000256" key="3">
    <source>
        <dbReference type="ARBA" id="ARBA00022723"/>
    </source>
</evidence>
<dbReference type="InterPro" id="IPR020922">
    <property type="entry name" value="dITP/XTP_pyrophosphatase"/>
</dbReference>
<feature type="binding site" evidence="10">
    <location>
        <position position="184"/>
    </location>
    <ligand>
        <name>substrate</name>
    </ligand>
</feature>
<dbReference type="GO" id="GO:0009117">
    <property type="term" value="P:nucleotide metabolic process"/>
    <property type="evidence" value="ECO:0007669"/>
    <property type="project" value="UniProtKB-KW"/>
</dbReference>
<comment type="catalytic activity">
    <reaction evidence="8 10">
        <text>dITP + H2O = dIMP + diphosphate + H(+)</text>
        <dbReference type="Rhea" id="RHEA:28342"/>
        <dbReference type="ChEBI" id="CHEBI:15377"/>
        <dbReference type="ChEBI" id="CHEBI:15378"/>
        <dbReference type="ChEBI" id="CHEBI:33019"/>
        <dbReference type="ChEBI" id="CHEBI:61194"/>
        <dbReference type="ChEBI" id="CHEBI:61382"/>
        <dbReference type="EC" id="3.6.1.66"/>
    </reaction>
</comment>
<evidence type="ECO:0000313" key="12">
    <source>
        <dbReference type="EMBL" id="ACJ32969.1"/>
    </source>
</evidence>
<feature type="binding site" evidence="10">
    <location>
        <position position="78"/>
    </location>
    <ligand>
        <name>Mg(2+)</name>
        <dbReference type="ChEBI" id="CHEBI:18420"/>
    </ligand>
</feature>
<dbReference type="HOGENOM" id="CLU_082080_0_2_9"/>
<dbReference type="SUPFAM" id="SSF52972">
    <property type="entry name" value="ITPase-like"/>
    <property type="match status" value="1"/>
</dbReference>
<dbReference type="PANTHER" id="PTHR11067">
    <property type="entry name" value="INOSINE TRIPHOSPHATE PYROPHOSPHATASE/HAM1 PROTEIN"/>
    <property type="match status" value="1"/>
</dbReference>
<dbReference type="InterPro" id="IPR002637">
    <property type="entry name" value="RdgB/HAM1"/>
</dbReference>
<keyword evidence="7 10" id="KW-0546">Nucleotide metabolism</keyword>
<comment type="subunit">
    <text evidence="2 10">Homodimer.</text>
</comment>
<dbReference type="Gene3D" id="3.90.950.10">
    <property type="match status" value="1"/>
</dbReference>
<feature type="binding site" evidence="10">
    <location>
        <begin position="189"/>
        <end position="190"/>
    </location>
    <ligand>
        <name>substrate</name>
    </ligand>
</feature>
<evidence type="ECO:0000256" key="11">
    <source>
        <dbReference type="RuleBase" id="RU003781"/>
    </source>
</evidence>
<feature type="binding site" evidence="10">
    <location>
        <position position="79"/>
    </location>
    <ligand>
        <name>substrate</name>
    </ligand>
</feature>
<dbReference type="InterPro" id="IPR029001">
    <property type="entry name" value="ITPase-like_fam"/>
</dbReference>
<evidence type="ECO:0000313" key="13">
    <source>
        <dbReference type="Proteomes" id="UP000000742"/>
    </source>
</evidence>
<accession>B7GH13</accession>
<reference evidence="12 13" key="1">
    <citation type="journal article" date="2008" name="Genome Biol.">
        <title>Encapsulated in silica: genome, proteome and physiology of the thermophilic bacterium Anoxybacillus flavithermus WK1.</title>
        <authorList>
            <person name="Saw J.H."/>
            <person name="Mountain B.W."/>
            <person name="Feng L."/>
            <person name="Omelchenko M.V."/>
            <person name="Hou S."/>
            <person name="Saito J.A."/>
            <person name="Stott M.B."/>
            <person name="Li D."/>
            <person name="Zhao G."/>
            <person name="Wu J."/>
            <person name="Galperin M.Y."/>
            <person name="Koonin E.V."/>
            <person name="Makarova K.S."/>
            <person name="Wolf Y.I."/>
            <person name="Rigden D.J."/>
            <person name="Dunfield P.F."/>
            <person name="Wang L."/>
            <person name="Alam M."/>
        </authorList>
    </citation>
    <scope>NUCLEOTIDE SEQUENCE [LARGE SCALE GENOMIC DNA]</scope>
    <source>
        <strain evidence="13">DSM 21510 / WK1</strain>
    </source>
</reference>
<evidence type="ECO:0000256" key="2">
    <source>
        <dbReference type="ARBA" id="ARBA00011738"/>
    </source>
</evidence>
<dbReference type="EMBL" id="CP000922">
    <property type="protein sequence ID" value="ACJ32969.1"/>
    <property type="molecule type" value="Genomic_DNA"/>
</dbReference>
<dbReference type="GO" id="GO:0036222">
    <property type="term" value="F:XTP diphosphatase activity"/>
    <property type="evidence" value="ECO:0007669"/>
    <property type="project" value="UniProtKB-UniRule"/>
</dbReference>
<dbReference type="GO" id="GO:0036220">
    <property type="term" value="F:ITP diphosphatase activity"/>
    <property type="evidence" value="ECO:0007669"/>
    <property type="project" value="UniProtKB-UniRule"/>
</dbReference>
<comment type="cofactor">
    <cofactor evidence="10">
        <name>Mg(2+)</name>
        <dbReference type="ChEBI" id="CHEBI:18420"/>
    </cofactor>
    <text evidence="10">Binds 1 Mg(2+) ion per subunit.</text>
</comment>
<comment type="similarity">
    <text evidence="1 10 11">Belongs to the HAM1 NTPase family.</text>
</comment>
<evidence type="ECO:0000256" key="9">
    <source>
        <dbReference type="ARBA" id="ARBA00052017"/>
    </source>
</evidence>
<keyword evidence="4 10" id="KW-0547">Nucleotide-binding</keyword>
<comment type="catalytic activity">
    <reaction evidence="10">
        <text>ITP + H2O = IMP + diphosphate + H(+)</text>
        <dbReference type="Rhea" id="RHEA:29399"/>
        <dbReference type="ChEBI" id="CHEBI:15377"/>
        <dbReference type="ChEBI" id="CHEBI:15378"/>
        <dbReference type="ChEBI" id="CHEBI:33019"/>
        <dbReference type="ChEBI" id="CHEBI:58053"/>
        <dbReference type="ChEBI" id="CHEBI:61402"/>
        <dbReference type="EC" id="3.6.1.66"/>
    </reaction>
</comment>
<dbReference type="KEGG" id="afl:Aflv_0588"/>
<dbReference type="GO" id="GO:0046872">
    <property type="term" value="F:metal ion binding"/>
    <property type="evidence" value="ECO:0007669"/>
    <property type="project" value="UniProtKB-KW"/>
</dbReference>
<dbReference type="FunFam" id="3.90.950.10:FF:000001">
    <property type="entry name" value="dITP/XTP pyrophosphatase"/>
    <property type="match status" value="1"/>
</dbReference>
<dbReference type="Proteomes" id="UP000000742">
    <property type="component" value="Chromosome"/>
</dbReference>
<feature type="binding site" evidence="10">
    <location>
        <begin position="16"/>
        <end position="21"/>
    </location>
    <ligand>
        <name>substrate</name>
    </ligand>
</feature>
<gene>
    <name evidence="12" type="ordered locus">Aflv_0588</name>
</gene>
<dbReference type="EC" id="3.6.1.66" evidence="10"/>
<dbReference type="GO" id="GO:0005829">
    <property type="term" value="C:cytosol"/>
    <property type="evidence" value="ECO:0007669"/>
    <property type="project" value="TreeGrafter"/>
</dbReference>
<protein>
    <recommendedName>
        <fullName evidence="10">dITP/XTP pyrophosphatase</fullName>
        <ecNumber evidence="10">3.6.1.66</ecNumber>
    </recommendedName>
    <alternativeName>
        <fullName evidence="10">Non-canonical purine NTP pyrophosphatase</fullName>
    </alternativeName>
    <alternativeName>
        <fullName evidence="10">Non-standard purine NTP pyrophosphatase</fullName>
    </alternativeName>
    <alternativeName>
        <fullName evidence="10">Nucleoside-triphosphate diphosphatase</fullName>
    </alternativeName>
    <alternativeName>
        <fullName evidence="10">Nucleoside-triphosphate pyrophosphatase</fullName>
        <shortName evidence="10">NTPase</shortName>
    </alternativeName>
</protein>
<dbReference type="NCBIfam" id="NF011397">
    <property type="entry name" value="PRK14822.1"/>
    <property type="match status" value="1"/>
</dbReference>
<feature type="binding site" evidence="10">
    <location>
        <begin position="161"/>
        <end position="164"/>
    </location>
    <ligand>
        <name>substrate</name>
    </ligand>
</feature>
<dbReference type="GO" id="GO:0017111">
    <property type="term" value="F:ribonucleoside triphosphate phosphatase activity"/>
    <property type="evidence" value="ECO:0007669"/>
    <property type="project" value="InterPro"/>
</dbReference>
<evidence type="ECO:0000256" key="8">
    <source>
        <dbReference type="ARBA" id="ARBA00051875"/>
    </source>
</evidence>
<dbReference type="STRING" id="491915.Aflv_0588"/>
<dbReference type="AlphaFoldDB" id="B7GH13"/>
<sequence length="211" mass="23462">MFGRGRSKMKRIIVATKNKGKVAEFQQLFSKKGIDVLSLLAYDDIPDVEETGTTFSENAILKATTIANMLHETVIADDSGLIVDALNGEPGVYSARYAGEGKNDQANIEKVLKKLQGVPFEQRTARFHCTLAVAKPNGDVTTVDGVCEGYITEEPVGENGFGYDPIFFVPEKQRTMAQLTKEEKNEISHRAKALQHLLHIWDKLFEKENES</sequence>
<proteinExistence type="inferred from homology"/>
<evidence type="ECO:0000256" key="6">
    <source>
        <dbReference type="ARBA" id="ARBA00022842"/>
    </source>
</evidence>
<comment type="catalytic activity">
    <reaction evidence="9 10">
        <text>XTP + H2O = XMP + diphosphate + H(+)</text>
        <dbReference type="Rhea" id="RHEA:28610"/>
        <dbReference type="ChEBI" id="CHEBI:15377"/>
        <dbReference type="ChEBI" id="CHEBI:15378"/>
        <dbReference type="ChEBI" id="CHEBI:33019"/>
        <dbReference type="ChEBI" id="CHEBI:57464"/>
        <dbReference type="ChEBI" id="CHEBI:61314"/>
        <dbReference type="EC" id="3.6.1.66"/>
    </reaction>
</comment>
<dbReference type="eggNOG" id="COG0127">
    <property type="taxonomic scope" value="Bacteria"/>
</dbReference>
<evidence type="ECO:0000256" key="4">
    <source>
        <dbReference type="ARBA" id="ARBA00022741"/>
    </source>
</evidence>
<dbReference type="HAMAP" id="MF_01405">
    <property type="entry name" value="Non_canon_purine_NTPase"/>
    <property type="match status" value="1"/>
</dbReference>
<evidence type="ECO:0000256" key="1">
    <source>
        <dbReference type="ARBA" id="ARBA00008023"/>
    </source>
</evidence>
<feature type="active site" description="Proton acceptor" evidence="10">
    <location>
        <position position="78"/>
    </location>
</feature>
<keyword evidence="3 10" id="KW-0479">Metal-binding</keyword>
<dbReference type="Pfam" id="PF01725">
    <property type="entry name" value="Ham1p_like"/>
    <property type="match status" value="1"/>
</dbReference>
<dbReference type="GO" id="GO:0035870">
    <property type="term" value="F:dITP diphosphatase activity"/>
    <property type="evidence" value="ECO:0007669"/>
    <property type="project" value="UniProtKB-UniRule"/>
</dbReference>
<dbReference type="CDD" id="cd00515">
    <property type="entry name" value="HAM1"/>
    <property type="match status" value="1"/>
</dbReference>
<keyword evidence="6 10" id="KW-0460">Magnesium</keyword>
<dbReference type="NCBIfam" id="TIGR00042">
    <property type="entry name" value="RdgB/HAM1 family non-canonical purine NTP pyrophosphatase"/>
    <property type="match status" value="1"/>
</dbReference>
<keyword evidence="5 10" id="KW-0378">Hydrolase</keyword>